<feature type="transmembrane region" description="Helical" evidence="2">
    <location>
        <begin position="250"/>
        <end position="267"/>
    </location>
</feature>
<dbReference type="PANTHER" id="PTHR37312">
    <property type="entry name" value="MEMBRANE-BOUND ACYLTRANSFERASE YKRP-RELATED"/>
    <property type="match status" value="1"/>
</dbReference>
<accession>A0AAE0GT55</accession>
<reference evidence="3 4" key="1">
    <citation type="journal article" date="2015" name="Genome Biol. Evol.">
        <title>Comparative Genomics of a Bacterivorous Green Alga Reveals Evolutionary Causalities and Consequences of Phago-Mixotrophic Mode of Nutrition.</title>
        <authorList>
            <person name="Burns J.A."/>
            <person name="Paasch A."/>
            <person name="Narechania A."/>
            <person name="Kim E."/>
        </authorList>
    </citation>
    <scope>NUCLEOTIDE SEQUENCE [LARGE SCALE GENOMIC DNA]</scope>
    <source>
        <strain evidence="3 4">PLY_AMNH</strain>
    </source>
</reference>
<proteinExistence type="predicted"/>
<gene>
    <name evidence="3" type="ORF">CYMTET_8741</name>
</gene>
<keyword evidence="2" id="KW-0472">Membrane</keyword>
<feature type="transmembrane region" description="Helical" evidence="2">
    <location>
        <begin position="93"/>
        <end position="114"/>
    </location>
</feature>
<feature type="transmembrane region" description="Helical" evidence="2">
    <location>
        <begin position="476"/>
        <end position="496"/>
    </location>
</feature>
<dbReference type="EMBL" id="LGRX02002713">
    <property type="protein sequence ID" value="KAK3283568.1"/>
    <property type="molecule type" value="Genomic_DNA"/>
</dbReference>
<evidence type="ECO:0000313" key="3">
    <source>
        <dbReference type="EMBL" id="KAK3283568.1"/>
    </source>
</evidence>
<protein>
    <recommendedName>
        <fullName evidence="5">Acyltransferase 3 domain-containing protein</fullName>
    </recommendedName>
</protein>
<feature type="transmembrane region" description="Helical" evidence="2">
    <location>
        <begin position="279"/>
        <end position="298"/>
    </location>
</feature>
<comment type="caution">
    <text evidence="3">The sequence shown here is derived from an EMBL/GenBank/DDBJ whole genome shotgun (WGS) entry which is preliminary data.</text>
</comment>
<feature type="transmembrane region" description="Helical" evidence="2">
    <location>
        <begin position="57"/>
        <end position="81"/>
    </location>
</feature>
<dbReference type="AlphaFoldDB" id="A0AAE0GT55"/>
<feature type="region of interest" description="Disordered" evidence="1">
    <location>
        <begin position="122"/>
        <end position="150"/>
    </location>
</feature>
<sequence length="583" mass="67159">MPRAMEGAPAPFEVQVPNAAASRSGPGPSTIEIGEDDDPMLRFSTRSSKQLQRRSDIIVLAGLLMALVGSHCGLLLCAPHAQPEAATRLDARAWWYAVFAVCLGGVLLVVLYLVRNGGPPSDIEEDNDVGGVTRETRKSVSARSGPPFGMSDYQTLPASDAESSKLQSDKQFYTSLWGMRLASWLGRLGVSFEDDTEDEAVAAPQYDYRFDNAKYFMTQVVALTHFYYYWNKNGNFPDFFSVSDFWKESFVMVVYAFVSGYLSTGALNNVRAQRFFTKLAFSYVSMQVFFLVVFEQAYDQIGYTEFLVFFVANSYTHFRKFIFQVFFAPYFHLWYLLALIQWRLLTPYWLQLRYPVVSALVLYVLVSYSQPDGSLNYFLCYGRTFGHFPIYILGTQMKSVGRLNESFLRIFRRWEARYMAWTGLVLHYWFVWYNHCGEGQGCDLFLLKPKDSKTIWSESWVVFNTKLSRDRPGYELAWVSLLFTYGVMLIPALCVFAVVPSRKVWFTEMGSRSMSNYIFHVLLALVWSYTGIYEYSSTWRYILNFLVAIAVSHFLMLKVVWDHFSKWLMFPPCDFIMAPLNPK</sequence>
<feature type="transmembrane region" description="Helical" evidence="2">
    <location>
        <begin position="517"/>
        <end position="535"/>
    </location>
</feature>
<evidence type="ECO:0008006" key="5">
    <source>
        <dbReference type="Google" id="ProtNLM"/>
    </source>
</evidence>
<keyword evidence="2" id="KW-1133">Transmembrane helix</keyword>
<feature type="transmembrane region" description="Helical" evidence="2">
    <location>
        <begin position="541"/>
        <end position="561"/>
    </location>
</feature>
<dbReference type="PANTHER" id="PTHR37312:SF1">
    <property type="entry name" value="MEMBRANE-BOUND ACYLTRANSFERASE YKRP-RELATED"/>
    <property type="match status" value="1"/>
</dbReference>
<name>A0AAE0GT55_9CHLO</name>
<evidence type="ECO:0000256" key="2">
    <source>
        <dbReference type="SAM" id="Phobius"/>
    </source>
</evidence>
<organism evidence="3 4">
    <name type="scientific">Cymbomonas tetramitiformis</name>
    <dbReference type="NCBI Taxonomy" id="36881"/>
    <lineage>
        <taxon>Eukaryota</taxon>
        <taxon>Viridiplantae</taxon>
        <taxon>Chlorophyta</taxon>
        <taxon>Pyramimonadophyceae</taxon>
        <taxon>Pyramimonadales</taxon>
        <taxon>Pyramimonadaceae</taxon>
        <taxon>Cymbomonas</taxon>
    </lineage>
</organism>
<evidence type="ECO:0000313" key="4">
    <source>
        <dbReference type="Proteomes" id="UP001190700"/>
    </source>
</evidence>
<keyword evidence="2" id="KW-0812">Transmembrane</keyword>
<keyword evidence="4" id="KW-1185">Reference proteome</keyword>
<feature type="region of interest" description="Disordered" evidence="1">
    <location>
        <begin position="16"/>
        <end position="37"/>
    </location>
</feature>
<evidence type="ECO:0000256" key="1">
    <source>
        <dbReference type="SAM" id="MobiDB-lite"/>
    </source>
</evidence>
<dbReference type="Proteomes" id="UP001190700">
    <property type="component" value="Unassembled WGS sequence"/>
</dbReference>
<feature type="transmembrane region" description="Helical" evidence="2">
    <location>
        <begin position="213"/>
        <end position="230"/>
    </location>
</feature>
<feature type="transmembrane region" description="Helical" evidence="2">
    <location>
        <begin position="318"/>
        <end position="340"/>
    </location>
</feature>
<dbReference type="InterPro" id="IPR052734">
    <property type="entry name" value="Nod_factor_acetyltransferase"/>
</dbReference>